<keyword evidence="2 9" id="KW-0963">Cytoplasm</keyword>
<dbReference type="InterPro" id="IPR005148">
    <property type="entry name" value="Arg-tRNA-synth_N"/>
</dbReference>
<dbReference type="InterPro" id="IPR009080">
    <property type="entry name" value="tRNAsynth_Ia_anticodon-bd"/>
</dbReference>
<evidence type="ECO:0000256" key="5">
    <source>
        <dbReference type="ARBA" id="ARBA00022840"/>
    </source>
</evidence>
<dbReference type="EMBL" id="JAUOEK010000148">
    <property type="protein sequence ID" value="MDO5971229.1"/>
    <property type="molecule type" value="Genomic_DNA"/>
</dbReference>
<dbReference type="Pfam" id="PF00750">
    <property type="entry name" value="tRNA-synt_1d"/>
    <property type="match status" value="1"/>
</dbReference>
<evidence type="ECO:0000313" key="13">
    <source>
        <dbReference type="EMBL" id="MDO5971229.1"/>
    </source>
</evidence>
<dbReference type="RefSeq" id="WP_303278933.1">
    <property type="nucleotide sequence ID" value="NZ_JAUOEK010000148.1"/>
</dbReference>
<dbReference type="Gene3D" id="1.10.730.10">
    <property type="entry name" value="Isoleucyl-tRNA Synthetase, Domain 1"/>
    <property type="match status" value="1"/>
</dbReference>
<dbReference type="GO" id="GO:0004814">
    <property type="term" value="F:arginine-tRNA ligase activity"/>
    <property type="evidence" value="ECO:0007669"/>
    <property type="project" value="UniProtKB-EC"/>
</dbReference>
<dbReference type="NCBIfam" id="TIGR00456">
    <property type="entry name" value="argS"/>
    <property type="match status" value="1"/>
</dbReference>
<keyword evidence="14" id="KW-1185">Reference proteome</keyword>
<dbReference type="SMART" id="SM01016">
    <property type="entry name" value="Arg_tRNA_synt_N"/>
    <property type="match status" value="1"/>
</dbReference>
<comment type="subcellular location">
    <subcellularLocation>
        <location evidence="9">Cytoplasm</location>
    </subcellularLocation>
</comment>
<dbReference type="EC" id="6.1.1.19" evidence="9"/>
<keyword evidence="4 9" id="KW-0547">Nucleotide-binding</keyword>
<dbReference type="Pfam" id="PF03485">
    <property type="entry name" value="Arg_tRNA_synt_N"/>
    <property type="match status" value="1"/>
</dbReference>
<dbReference type="InterPro" id="IPR008909">
    <property type="entry name" value="DALR_anticod-bd"/>
</dbReference>
<reference evidence="13" key="1">
    <citation type="submission" date="2023-07" db="EMBL/GenBank/DDBJ databases">
        <title>Two novel species in the genus Flavivirga.</title>
        <authorList>
            <person name="Kwon K."/>
        </authorList>
    </citation>
    <scope>NUCLEOTIDE SEQUENCE</scope>
    <source>
        <strain evidence="13">KCTC 52353</strain>
    </source>
</reference>
<dbReference type="Proteomes" id="UP001176883">
    <property type="component" value="Unassembled WGS sequence"/>
</dbReference>
<evidence type="ECO:0000256" key="1">
    <source>
        <dbReference type="ARBA" id="ARBA00005594"/>
    </source>
</evidence>
<evidence type="ECO:0000256" key="10">
    <source>
        <dbReference type="RuleBase" id="RU363038"/>
    </source>
</evidence>
<evidence type="ECO:0000256" key="7">
    <source>
        <dbReference type="ARBA" id="ARBA00023146"/>
    </source>
</evidence>
<sequence length="594" mass="66995">MSLKETLSNQVKQAVKSSFNIVLETVEFQATRKEFAGDITVVIFPMLRFIKGNPVQIGETIGNYLVENIANVKAFNVVKGFLNVEINDSYYIDFFNTAKDNDTYGFVSPKEEEKAVMVEYSSPNTNKPLHLGHVRNNLLGYSVSEILKAAGTKVYKTQIINDRGIHICKSMLAWKRFGNGETPDSSGLKGDKLVGNYYVKFDQEYKKEIEKLVATGETQDEAKKKAPILLEAQDMLLKWEAGDEETVTLWKQMNGWVYDGFDITYENLGVDFDTLYYESNTYLLGKEFVAEGLKSGVFITEEDGSVWCDLTEDGLDKKIVQRADGTAVYMTQDIGTAIQRIKDFPDVGGMVYTVGNEQDYHFQVLFLILKKLGFDWAKNLYHLSYGMVDLPSGKMKSREGTVVDADDLIDEMAATAGEISEELGKLDGYSESEKQMLYKTIGLGALKYYILKVDPAKRILFDPKESIDFQGNTGPFIQYTYARIQSILRKAASTKFSNQDISGIELHEKEKELLKQIQLFPEVIQNAAMQHSPALIANYTYDLVKEFNSFYQNVSILGADNDNEKAFRVQLSNMVANTIKNAFSVLGIQVPERM</sequence>
<comment type="catalytic activity">
    <reaction evidence="8 9">
        <text>tRNA(Arg) + L-arginine + ATP = L-arginyl-tRNA(Arg) + AMP + diphosphate</text>
        <dbReference type="Rhea" id="RHEA:20301"/>
        <dbReference type="Rhea" id="RHEA-COMP:9658"/>
        <dbReference type="Rhea" id="RHEA-COMP:9673"/>
        <dbReference type="ChEBI" id="CHEBI:30616"/>
        <dbReference type="ChEBI" id="CHEBI:32682"/>
        <dbReference type="ChEBI" id="CHEBI:33019"/>
        <dbReference type="ChEBI" id="CHEBI:78442"/>
        <dbReference type="ChEBI" id="CHEBI:78513"/>
        <dbReference type="ChEBI" id="CHEBI:456215"/>
        <dbReference type="EC" id="6.1.1.19"/>
    </reaction>
</comment>
<evidence type="ECO:0000256" key="2">
    <source>
        <dbReference type="ARBA" id="ARBA00022490"/>
    </source>
</evidence>
<dbReference type="PROSITE" id="PS00178">
    <property type="entry name" value="AA_TRNA_LIGASE_I"/>
    <property type="match status" value="1"/>
</dbReference>
<dbReference type="SUPFAM" id="SSF52374">
    <property type="entry name" value="Nucleotidylyl transferase"/>
    <property type="match status" value="1"/>
</dbReference>
<dbReference type="Gene3D" id="3.30.1360.70">
    <property type="entry name" value="Arginyl tRNA synthetase N-terminal domain"/>
    <property type="match status" value="1"/>
</dbReference>
<evidence type="ECO:0000259" key="11">
    <source>
        <dbReference type="SMART" id="SM00836"/>
    </source>
</evidence>
<dbReference type="PRINTS" id="PR01038">
    <property type="entry name" value="TRNASYNTHARG"/>
</dbReference>
<dbReference type="InterPro" id="IPR036695">
    <property type="entry name" value="Arg-tRNA-synth_N_sf"/>
</dbReference>
<evidence type="ECO:0000259" key="12">
    <source>
        <dbReference type="SMART" id="SM01016"/>
    </source>
</evidence>
<dbReference type="SUPFAM" id="SSF47323">
    <property type="entry name" value="Anticodon-binding domain of a subclass of class I aminoacyl-tRNA synthetases"/>
    <property type="match status" value="1"/>
</dbReference>
<keyword evidence="6 9" id="KW-0648">Protein biosynthesis</keyword>
<dbReference type="Pfam" id="PF05746">
    <property type="entry name" value="DALR_1"/>
    <property type="match status" value="1"/>
</dbReference>
<keyword evidence="3 9" id="KW-0436">Ligase</keyword>
<keyword evidence="5 9" id="KW-0067">ATP-binding</keyword>
<comment type="subunit">
    <text evidence="9">Monomer.</text>
</comment>
<dbReference type="PANTHER" id="PTHR11956">
    <property type="entry name" value="ARGINYL-TRNA SYNTHETASE"/>
    <property type="match status" value="1"/>
</dbReference>
<dbReference type="Gene3D" id="3.40.50.620">
    <property type="entry name" value="HUPs"/>
    <property type="match status" value="1"/>
</dbReference>
<feature type="domain" description="DALR anticodon binding" evidence="11">
    <location>
        <begin position="477"/>
        <end position="594"/>
    </location>
</feature>
<dbReference type="SMART" id="SM00836">
    <property type="entry name" value="DALR_1"/>
    <property type="match status" value="1"/>
</dbReference>
<name>A0ABT8WDX2_9FLAO</name>
<evidence type="ECO:0000256" key="6">
    <source>
        <dbReference type="ARBA" id="ARBA00022917"/>
    </source>
</evidence>
<protein>
    <recommendedName>
        <fullName evidence="9">Arginine--tRNA ligase</fullName>
        <ecNumber evidence="9">6.1.1.19</ecNumber>
    </recommendedName>
    <alternativeName>
        <fullName evidence="9">Arginyl-tRNA synthetase</fullName>
        <shortName evidence="9">ArgRS</shortName>
    </alternativeName>
</protein>
<accession>A0ABT8WDX2</accession>
<gene>
    <name evidence="9 13" type="primary">argS</name>
    <name evidence="13" type="ORF">Q4Q35_15585</name>
</gene>
<evidence type="ECO:0000313" key="14">
    <source>
        <dbReference type="Proteomes" id="UP001176883"/>
    </source>
</evidence>
<comment type="caution">
    <text evidence="13">The sequence shown here is derived from an EMBL/GenBank/DDBJ whole genome shotgun (WGS) entry which is preliminary data.</text>
</comment>
<dbReference type="InterPro" id="IPR001278">
    <property type="entry name" value="Arg-tRNA-ligase"/>
</dbReference>
<proteinExistence type="inferred from homology"/>
<dbReference type="InterPro" id="IPR035684">
    <property type="entry name" value="ArgRS_core"/>
</dbReference>
<dbReference type="HAMAP" id="MF_00123">
    <property type="entry name" value="Arg_tRNA_synth"/>
    <property type="match status" value="1"/>
</dbReference>
<feature type="short sequence motif" description="'HIGH' region" evidence="9">
    <location>
        <begin position="123"/>
        <end position="133"/>
    </location>
</feature>
<dbReference type="PANTHER" id="PTHR11956:SF5">
    <property type="entry name" value="ARGININE--TRNA LIGASE, CYTOPLASMIC"/>
    <property type="match status" value="1"/>
</dbReference>
<dbReference type="SUPFAM" id="SSF55190">
    <property type="entry name" value="Arginyl-tRNA synthetase (ArgRS), N-terminal 'additional' domain"/>
    <property type="match status" value="1"/>
</dbReference>
<dbReference type="InterPro" id="IPR001412">
    <property type="entry name" value="aa-tRNA-synth_I_CS"/>
</dbReference>
<evidence type="ECO:0000256" key="8">
    <source>
        <dbReference type="ARBA" id="ARBA00049339"/>
    </source>
</evidence>
<evidence type="ECO:0000256" key="9">
    <source>
        <dbReference type="HAMAP-Rule" id="MF_00123"/>
    </source>
</evidence>
<feature type="domain" description="Arginyl tRNA synthetase N-terminal" evidence="12">
    <location>
        <begin position="5"/>
        <end position="86"/>
    </location>
</feature>
<dbReference type="InterPro" id="IPR014729">
    <property type="entry name" value="Rossmann-like_a/b/a_fold"/>
</dbReference>
<keyword evidence="7 9" id="KW-0030">Aminoacyl-tRNA synthetase</keyword>
<organism evidence="13 14">
    <name type="scientific">Flavivirga aquimarina</name>
    <dbReference type="NCBI Taxonomy" id="2027862"/>
    <lineage>
        <taxon>Bacteria</taxon>
        <taxon>Pseudomonadati</taxon>
        <taxon>Bacteroidota</taxon>
        <taxon>Flavobacteriia</taxon>
        <taxon>Flavobacteriales</taxon>
        <taxon>Flavobacteriaceae</taxon>
        <taxon>Flavivirga</taxon>
    </lineage>
</organism>
<evidence type="ECO:0000256" key="3">
    <source>
        <dbReference type="ARBA" id="ARBA00022598"/>
    </source>
</evidence>
<evidence type="ECO:0000256" key="4">
    <source>
        <dbReference type="ARBA" id="ARBA00022741"/>
    </source>
</evidence>
<comment type="similarity">
    <text evidence="1 9 10">Belongs to the class-I aminoacyl-tRNA synthetase family.</text>
</comment>